<evidence type="ECO:0000313" key="1">
    <source>
        <dbReference type="EMBL" id="KIO10630.1"/>
    </source>
</evidence>
<gene>
    <name evidence="1" type="ORF">M404DRAFT_995120</name>
</gene>
<reference evidence="2" key="2">
    <citation type="submission" date="2015-01" db="EMBL/GenBank/DDBJ databases">
        <title>Evolutionary Origins and Diversification of the Mycorrhizal Mutualists.</title>
        <authorList>
            <consortium name="DOE Joint Genome Institute"/>
            <consortium name="Mycorrhizal Genomics Consortium"/>
            <person name="Kohler A."/>
            <person name="Kuo A."/>
            <person name="Nagy L.G."/>
            <person name="Floudas D."/>
            <person name="Copeland A."/>
            <person name="Barry K.W."/>
            <person name="Cichocki N."/>
            <person name="Veneault-Fourrey C."/>
            <person name="LaButti K."/>
            <person name="Lindquist E.A."/>
            <person name="Lipzen A."/>
            <person name="Lundell T."/>
            <person name="Morin E."/>
            <person name="Murat C."/>
            <person name="Riley R."/>
            <person name="Ohm R."/>
            <person name="Sun H."/>
            <person name="Tunlid A."/>
            <person name="Henrissat B."/>
            <person name="Grigoriev I.V."/>
            <person name="Hibbett D.S."/>
            <person name="Martin F."/>
        </authorList>
    </citation>
    <scope>NUCLEOTIDE SEQUENCE [LARGE SCALE GENOMIC DNA]</scope>
    <source>
        <strain evidence="2">Marx 270</strain>
    </source>
</reference>
<keyword evidence="2" id="KW-1185">Reference proteome</keyword>
<dbReference type="AlphaFoldDB" id="A0A0C3PAG4"/>
<dbReference type="HOGENOM" id="CLU_2484246_0_0_1"/>
<dbReference type="Proteomes" id="UP000054217">
    <property type="component" value="Unassembled WGS sequence"/>
</dbReference>
<reference evidence="1 2" key="1">
    <citation type="submission" date="2014-04" db="EMBL/GenBank/DDBJ databases">
        <authorList>
            <consortium name="DOE Joint Genome Institute"/>
            <person name="Kuo A."/>
            <person name="Kohler A."/>
            <person name="Costa M.D."/>
            <person name="Nagy L.G."/>
            <person name="Floudas D."/>
            <person name="Copeland A."/>
            <person name="Barry K.W."/>
            <person name="Cichocki N."/>
            <person name="Veneault-Fourrey C."/>
            <person name="LaButti K."/>
            <person name="Lindquist E.A."/>
            <person name="Lipzen A."/>
            <person name="Lundell T."/>
            <person name="Morin E."/>
            <person name="Murat C."/>
            <person name="Sun H."/>
            <person name="Tunlid A."/>
            <person name="Henrissat B."/>
            <person name="Grigoriev I.V."/>
            <person name="Hibbett D.S."/>
            <person name="Martin F."/>
            <person name="Nordberg H.P."/>
            <person name="Cantor M.N."/>
            <person name="Hua S.X."/>
        </authorList>
    </citation>
    <scope>NUCLEOTIDE SEQUENCE [LARGE SCALE GENOMIC DNA]</scope>
    <source>
        <strain evidence="1 2">Marx 270</strain>
    </source>
</reference>
<evidence type="ECO:0000313" key="2">
    <source>
        <dbReference type="Proteomes" id="UP000054217"/>
    </source>
</evidence>
<dbReference type="InParanoid" id="A0A0C3PAG4"/>
<sequence>MIFNSGAIFSQTLLDRVGILGMYGVLSKSGIGFWGSYPALAGESFTPGETSMEYFAVPAPRWHNHFLWETVPASSTPPLRASHDAIA</sequence>
<name>A0A0C3PAG4_PISTI</name>
<proteinExistence type="predicted"/>
<dbReference type="EMBL" id="KN831951">
    <property type="protein sequence ID" value="KIO10630.1"/>
    <property type="molecule type" value="Genomic_DNA"/>
</dbReference>
<organism evidence="1 2">
    <name type="scientific">Pisolithus tinctorius Marx 270</name>
    <dbReference type="NCBI Taxonomy" id="870435"/>
    <lineage>
        <taxon>Eukaryota</taxon>
        <taxon>Fungi</taxon>
        <taxon>Dikarya</taxon>
        <taxon>Basidiomycota</taxon>
        <taxon>Agaricomycotina</taxon>
        <taxon>Agaricomycetes</taxon>
        <taxon>Agaricomycetidae</taxon>
        <taxon>Boletales</taxon>
        <taxon>Sclerodermatineae</taxon>
        <taxon>Pisolithaceae</taxon>
        <taxon>Pisolithus</taxon>
    </lineage>
</organism>
<accession>A0A0C3PAG4</accession>
<protein>
    <submittedName>
        <fullName evidence="1">Uncharacterized protein</fullName>
    </submittedName>
</protein>